<evidence type="ECO:0000313" key="6">
    <source>
        <dbReference type="Proteomes" id="UP000287651"/>
    </source>
</evidence>
<evidence type="ECO:0000256" key="1">
    <source>
        <dbReference type="ARBA" id="ARBA00022801"/>
    </source>
</evidence>
<comment type="caution">
    <text evidence="5">The sequence shown here is derived from an EMBL/GenBank/DDBJ whole genome shotgun (WGS) entry which is preliminary data.</text>
</comment>
<organism evidence="5 6">
    <name type="scientific">Ensete ventricosum</name>
    <name type="common">Abyssinian banana</name>
    <name type="synonym">Musa ensete</name>
    <dbReference type="NCBI Taxonomy" id="4639"/>
    <lineage>
        <taxon>Eukaryota</taxon>
        <taxon>Viridiplantae</taxon>
        <taxon>Streptophyta</taxon>
        <taxon>Embryophyta</taxon>
        <taxon>Tracheophyta</taxon>
        <taxon>Spermatophyta</taxon>
        <taxon>Magnoliopsida</taxon>
        <taxon>Liliopsida</taxon>
        <taxon>Zingiberales</taxon>
        <taxon>Musaceae</taxon>
        <taxon>Ensete</taxon>
    </lineage>
</organism>
<protein>
    <recommendedName>
        <fullName evidence="4">Beta-Casp domain-containing protein</fullName>
    </recommendedName>
</protein>
<dbReference type="Proteomes" id="UP000287651">
    <property type="component" value="Unassembled WGS sequence"/>
</dbReference>
<evidence type="ECO:0000259" key="4">
    <source>
        <dbReference type="Pfam" id="PF10996"/>
    </source>
</evidence>
<evidence type="ECO:0000256" key="3">
    <source>
        <dbReference type="SAM" id="SignalP"/>
    </source>
</evidence>
<dbReference type="Pfam" id="PF10996">
    <property type="entry name" value="Beta-Casp"/>
    <property type="match status" value="1"/>
</dbReference>
<reference evidence="5 6" key="1">
    <citation type="journal article" date="2014" name="Agronomy (Basel)">
        <title>A Draft Genome Sequence for Ensete ventricosum, the Drought-Tolerant Tree Against Hunger.</title>
        <authorList>
            <person name="Harrison J."/>
            <person name="Moore K.A."/>
            <person name="Paszkiewicz K."/>
            <person name="Jones T."/>
            <person name="Grant M."/>
            <person name="Ambacheew D."/>
            <person name="Muzemil S."/>
            <person name="Studholme D.J."/>
        </authorList>
    </citation>
    <scope>NUCLEOTIDE SEQUENCE [LARGE SCALE GENOMIC DNA]</scope>
</reference>
<feature type="compositionally biased region" description="Basic residues" evidence="2">
    <location>
        <begin position="112"/>
        <end position="122"/>
    </location>
</feature>
<dbReference type="SUPFAM" id="SSF56281">
    <property type="entry name" value="Metallo-hydrolase/oxidoreductase"/>
    <property type="match status" value="1"/>
</dbReference>
<feature type="region of interest" description="Disordered" evidence="2">
    <location>
        <begin position="112"/>
        <end position="142"/>
    </location>
</feature>
<proteinExistence type="predicted"/>
<dbReference type="Gene3D" id="3.40.50.10890">
    <property type="match status" value="1"/>
</dbReference>
<sequence>MLPLILLYSIYTCKVLGAAMIYAKVAESTIVYTGDYNMTPDRHLGAAHIDRLQLDLLITEYGAYTILCKLITSALSLLANAFNLSYGTLLKELMEKMCRMFWKKAVSIEGGRKKKREKKKREKNTWSPLHPRDPSHAGGFFSPREAKKSLRAWGEGTRRLFNIVLVFCDHTVCPFDRSLINAPGPCVLFATPGMISGGFSLEVFKQWAPSELNLVTLPGYNYITISLRSQWNPSKGRSKFMSSLSFMALLIYCVAGTIGHKLMSGKPTRIDLDKDTYVDVRCQVLMQC</sequence>
<evidence type="ECO:0000256" key="2">
    <source>
        <dbReference type="SAM" id="MobiDB-lite"/>
    </source>
</evidence>
<dbReference type="InterPro" id="IPR050698">
    <property type="entry name" value="MBL"/>
</dbReference>
<dbReference type="GO" id="GO:0016787">
    <property type="term" value="F:hydrolase activity"/>
    <property type="evidence" value="ECO:0007669"/>
    <property type="project" value="UniProtKB-KW"/>
</dbReference>
<evidence type="ECO:0000313" key="5">
    <source>
        <dbReference type="EMBL" id="RRT83636.1"/>
    </source>
</evidence>
<dbReference type="PANTHER" id="PTHR11203:SF37">
    <property type="entry name" value="INTEGRATOR COMPLEX SUBUNIT 11"/>
    <property type="match status" value="1"/>
</dbReference>
<name>A0A427B5B4_ENSVE</name>
<keyword evidence="1" id="KW-0378">Hydrolase</keyword>
<feature type="signal peptide" evidence="3">
    <location>
        <begin position="1"/>
        <end position="17"/>
    </location>
</feature>
<dbReference type="EMBL" id="AMZH03000459">
    <property type="protein sequence ID" value="RRT83636.1"/>
    <property type="molecule type" value="Genomic_DNA"/>
</dbReference>
<dbReference type="PANTHER" id="PTHR11203">
    <property type="entry name" value="CLEAVAGE AND POLYADENYLATION SPECIFICITY FACTOR FAMILY MEMBER"/>
    <property type="match status" value="1"/>
</dbReference>
<gene>
    <name evidence="5" type="ORF">B296_00007000</name>
</gene>
<keyword evidence="3" id="KW-0732">Signal</keyword>
<dbReference type="Gene3D" id="3.60.15.10">
    <property type="entry name" value="Ribonuclease Z/Hydroxyacylglutathione hydrolase-like"/>
    <property type="match status" value="1"/>
</dbReference>
<dbReference type="GO" id="GO:0005634">
    <property type="term" value="C:nucleus"/>
    <property type="evidence" value="ECO:0007669"/>
    <property type="project" value="TreeGrafter"/>
</dbReference>
<feature type="domain" description="Beta-Casp" evidence="4">
    <location>
        <begin position="124"/>
        <end position="221"/>
    </location>
</feature>
<accession>A0A427B5B4</accession>
<dbReference type="InterPro" id="IPR022712">
    <property type="entry name" value="Beta_Casp"/>
</dbReference>
<dbReference type="GO" id="GO:0004521">
    <property type="term" value="F:RNA endonuclease activity"/>
    <property type="evidence" value="ECO:0007669"/>
    <property type="project" value="TreeGrafter"/>
</dbReference>
<dbReference type="InterPro" id="IPR036866">
    <property type="entry name" value="RibonucZ/Hydroxyglut_hydro"/>
</dbReference>
<feature type="chain" id="PRO_5019192419" description="Beta-Casp domain-containing protein" evidence="3">
    <location>
        <begin position="18"/>
        <end position="288"/>
    </location>
</feature>
<dbReference type="GO" id="GO:0016180">
    <property type="term" value="P:snRNA processing"/>
    <property type="evidence" value="ECO:0007669"/>
    <property type="project" value="TreeGrafter"/>
</dbReference>
<dbReference type="AlphaFoldDB" id="A0A427B5B4"/>